<name>A0A848BY03_9FIRM</name>
<evidence type="ECO:0000256" key="3">
    <source>
        <dbReference type="SAM" id="Coils"/>
    </source>
</evidence>
<organism evidence="6 7">
    <name type="scientific">Megasphaera hexanoica</name>
    <dbReference type="NCBI Taxonomy" id="1675036"/>
    <lineage>
        <taxon>Bacteria</taxon>
        <taxon>Bacillati</taxon>
        <taxon>Bacillota</taxon>
        <taxon>Negativicutes</taxon>
        <taxon>Veillonellales</taxon>
        <taxon>Veillonellaceae</taxon>
        <taxon>Megasphaera</taxon>
    </lineage>
</organism>
<dbReference type="PANTHER" id="PTHR32347:SF23">
    <property type="entry name" value="BLL5650 PROTEIN"/>
    <property type="match status" value="1"/>
</dbReference>
<proteinExistence type="predicted"/>
<dbReference type="Gene3D" id="2.40.30.170">
    <property type="match status" value="1"/>
</dbReference>
<dbReference type="Gene3D" id="2.40.50.100">
    <property type="match status" value="1"/>
</dbReference>
<dbReference type="PANTHER" id="PTHR32347">
    <property type="entry name" value="EFFLUX SYSTEM COMPONENT YKNX-RELATED"/>
    <property type="match status" value="1"/>
</dbReference>
<evidence type="ECO:0000313" key="7">
    <source>
        <dbReference type="Proteomes" id="UP000591071"/>
    </source>
</evidence>
<dbReference type="EMBL" id="JABAFG010000006">
    <property type="protein sequence ID" value="NME27937.1"/>
    <property type="molecule type" value="Genomic_DNA"/>
</dbReference>
<comment type="caution">
    <text evidence="6">The sequence shown here is derived from an EMBL/GenBank/DDBJ whole genome shotgun (WGS) entry which is preliminary data.</text>
</comment>
<dbReference type="AlphaFoldDB" id="A0A848BY03"/>
<dbReference type="Gene3D" id="1.10.287.470">
    <property type="entry name" value="Helix hairpin bin"/>
    <property type="match status" value="1"/>
</dbReference>
<reference evidence="6 7" key="1">
    <citation type="submission" date="2020-04" db="EMBL/GenBank/DDBJ databases">
        <authorList>
            <person name="Hitch T.C.A."/>
            <person name="Wylensek D."/>
            <person name="Clavel T."/>
        </authorList>
    </citation>
    <scope>NUCLEOTIDE SEQUENCE [LARGE SCALE GENOMIC DNA]</scope>
    <source>
        <strain evidence="6 7">Oil-RF-744-FAT-WT-6-1</strain>
    </source>
</reference>
<dbReference type="SUPFAM" id="SSF111369">
    <property type="entry name" value="HlyD-like secretion proteins"/>
    <property type="match status" value="2"/>
</dbReference>
<dbReference type="InterPro" id="IPR050465">
    <property type="entry name" value="UPF0194_transport"/>
</dbReference>
<evidence type="ECO:0000256" key="2">
    <source>
        <dbReference type="ARBA" id="ARBA00023054"/>
    </source>
</evidence>
<evidence type="ECO:0000259" key="5">
    <source>
        <dbReference type="Pfam" id="PF25917"/>
    </source>
</evidence>
<feature type="coiled-coil region" evidence="3">
    <location>
        <begin position="222"/>
        <end position="249"/>
    </location>
</feature>
<keyword evidence="2 3" id="KW-0175">Coiled coil</keyword>
<dbReference type="RefSeq" id="WP_170087392.1">
    <property type="nucleotide sequence ID" value="NZ_JABAFG010000006.1"/>
</dbReference>
<evidence type="ECO:0000313" key="6">
    <source>
        <dbReference type="EMBL" id="NME27937.1"/>
    </source>
</evidence>
<accession>A0A848BY03</accession>
<sequence>MIWRRKAMHMGIFFSIVLIAGGILLLYKGNDAVAQGIIKKDGIVTAEQVKVSFQSVSGKLIREAVQESQEVKAGDILMELDSTDVDFDIAKTQAQIAQLDAQIQSMEGSIQIGFAQTNTTEQESRRQIDQQRAAIDSAAATLVNAQRDYDRKMALYSQGAIAKSDMDDSEAALSVAQAAMNQQQEGLAKLLGGAMDTGDTNTMVLPQIEEQRQTVANKGHDRESLVQQRNQLRVQLQQLEVQKDRLILRAPEDGKILKLLAKKGEMIQADTPVILLESKRKYYDIYVSEKQVVRLHEGQDLSGTAITDGHRVAGTIRFITQAPGFADLKGTREKGQADLTAFQIRVYTNPEEKVLPGQTIEVTDHELSET</sequence>
<dbReference type="GO" id="GO:0030313">
    <property type="term" value="C:cell envelope"/>
    <property type="evidence" value="ECO:0007669"/>
    <property type="project" value="UniProtKB-SubCell"/>
</dbReference>
<feature type="domain" description="Multidrug resistance protein MdtA-like barrel-sandwich hybrid" evidence="5">
    <location>
        <begin position="48"/>
        <end position="271"/>
    </location>
</feature>
<protein>
    <submittedName>
        <fullName evidence="6">HlyD family efflux transporter periplasmic adaptor subunit</fullName>
    </submittedName>
</protein>
<evidence type="ECO:0000256" key="1">
    <source>
        <dbReference type="ARBA" id="ARBA00004196"/>
    </source>
</evidence>
<gene>
    <name evidence="6" type="ORF">HF872_04770</name>
</gene>
<comment type="subcellular location">
    <subcellularLocation>
        <location evidence="1">Cell envelope</location>
    </subcellularLocation>
</comment>
<keyword evidence="4" id="KW-0812">Transmembrane</keyword>
<dbReference type="Proteomes" id="UP000591071">
    <property type="component" value="Unassembled WGS sequence"/>
</dbReference>
<dbReference type="InterPro" id="IPR058625">
    <property type="entry name" value="MdtA-like_BSH"/>
</dbReference>
<feature type="transmembrane region" description="Helical" evidence="4">
    <location>
        <begin position="7"/>
        <end position="27"/>
    </location>
</feature>
<dbReference type="Pfam" id="PF25917">
    <property type="entry name" value="BSH_RND"/>
    <property type="match status" value="1"/>
</dbReference>
<keyword evidence="4" id="KW-1133">Transmembrane helix</keyword>
<evidence type="ECO:0000256" key="4">
    <source>
        <dbReference type="SAM" id="Phobius"/>
    </source>
</evidence>
<feature type="coiled-coil region" evidence="3">
    <location>
        <begin position="89"/>
        <end position="148"/>
    </location>
</feature>
<keyword evidence="4" id="KW-0472">Membrane</keyword>